<accession>A0A915L8I6</accession>
<protein>
    <submittedName>
        <fullName evidence="2">Uncharacterized protein</fullName>
    </submittedName>
</protein>
<organism evidence="1 2">
    <name type="scientific">Romanomermis culicivorax</name>
    <name type="common">Nematode worm</name>
    <dbReference type="NCBI Taxonomy" id="13658"/>
    <lineage>
        <taxon>Eukaryota</taxon>
        <taxon>Metazoa</taxon>
        <taxon>Ecdysozoa</taxon>
        <taxon>Nematoda</taxon>
        <taxon>Enoplea</taxon>
        <taxon>Dorylaimia</taxon>
        <taxon>Mermithida</taxon>
        <taxon>Mermithoidea</taxon>
        <taxon>Mermithidae</taxon>
        <taxon>Romanomermis</taxon>
    </lineage>
</organism>
<evidence type="ECO:0000313" key="2">
    <source>
        <dbReference type="WBParaSite" id="nRc.2.0.1.t46773-RA"/>
    </source>
</evidence>
<dbReference type="AlphaFoldDB" id="A0A915L8I6"/>
<dbReference type="WBParaSite" id="nRc.2.0.1.t46773-RA">
    <property type="protein sequence ID" value="nRc.2.0.1.t46773-RA"/>
    <property type="gene ID" value="nRc.2.0.1.g46773"/>
</dbReference>
<evidence type="ECO:0000313" key="1">
    <source>
        <dbReference type="Proteomes" id="UP000887565"/>
    </source>
</evidence>
<proteinExistence type="predicted"/>
<dbReference type="Proteomes" id="UP000887565">
    <property type="component" value="Unplaced"/>
</dbReference>
<sequence length="64" mass="7430">MGARKRLFSRACRVSPGANDPRKGVVWEIAIYNRKWSEMFNFSALLAKNTKQKVMFCESFLSKK</sequence>
<reference evidence="2" key="1">
    <citation type="submission" date="2022-11" db="UniProtKB">
        <authorList>
            <consortium name="WormBaseParasite"/>
        </authorList>
    </citation>
    <scope>IDENTIFICATION</scope>
</reference>
<name>A0A915L8I6_ROMCU</name>
<keyword evidence="1" id="KW-1185">Reference proteome</keyword>